<accession>A0AAD7A9T4</accession>
<dbReference type="EMBL" id="JARIHO010000011">
    <property type="protein sequence ID" value="KAJ7353073.1"/>
    <property type="molecule type" value="Genomic_DNA"/>
</dbReference>
<dbReference type="AlphaFoldDB" id="A0AAD7A9T4"/>
<dbReference type="Proteomes" id="UP001218218">
    <property type="component" value="Unassembled WGS sequence"/>
</dbReference>
<comment type="caution">
    <text evidence="2">The sequence shown here is derived from an EMBL/GenBank/DDBJ whole genome shotgun (WGS) entry which is preliminary data.</text>
</comment>
<proteinExistence type="predicted"/>
<gene>
    <name evidence="2" type="ORF">DFH08DRAFT_934143</name>
</gene>
<keyword evidence="3" id="KW-1185">Reference proteome</keyword>
<protein>
    <submittedName>
        <fullName evidence="2">Uncharacterized protein</fullName>
    </submittedName>
</protein>
<evidence type="ECO:0000256" key="1">
    <source>
        <dbReference type="SAM" id="MobiDB-lite"/>
    </source>
</evidence>
<organism evidence="2 3">
    <name type="scientific">Mycena albidolilacea</name>
    <dbReference type="NCBI Taxonomy" id="1033008"/>
    <lineage>
        <taxon>Eukaryota</taxon>
        <taxon>Fungi</taxon>
        <taxon>Dikarya</taxon>
        <taxon>Basidiomycota</taxon>
        <taxon>Agaricomycotina</taxon>
        <taxon>Agaricomycetes</taxon>
        <taxon>Agaricomycetidae</taxon>
        <taxon>Agaricales</taxon>
        <taxon>Marasmiineae</taxon>
        <taxon>Mycenaceae</taxon>
        <taxon>Mycena</taxon>
    </lineage>
</organism>
<evidence type="ECO:0000313" key="3">
    <source>
        <dbReference type="Proteomes" id="UP001218218"/>
    </source>
</evidence>
<feature type="region of interest" description="Disordered" evidence="1">
    <location>
        <begin position="65"/>
        <end position="85"/>
    </location>
</feature>
<reference evidence="2" key="1">
    <citation type="submission" date="2023-03" db="EMBL/GenBank/DDBJ databases">
        <title>Massive genome expansion in bonnet fungi (Mycena s.s.) driven by repeated elements and novel gene families across ecological guilds.</title>
        <authorList>
            <consortium name="Lawrence Berkeley National Laboratory"/>
            <person name="Harder C.B."/>
            <person name="Miyauchi S."/>
            <person name="Viragh M."/>
            <person name="Kuo A."/>
            <person name="Thoen E."/>
            <person name="Andreopoulos B."/>
            <person name="Lu D."/>
            <person name="Skrede I."/>
            <person name="Drula E."/>
            <person name="Henrissat B."/>
            <person name="Morin E."/>
            <person name="Kohler A."/>
            <person name="Barry K."/>
            <person name="LaButti K."/>
            <person name="Morin E."/>
            <person name="Salamov A."/>
            <person name="Lipzen A."/>
            <person name="Mereny Z."/>
            <person name="Hegedus B."/>
            <person name="Baldrian P."/>
            <person name="Stursova M."/>
            <person name="Weitz H."/>
            <person name="Taylor A."/>
            <person name="Grigoriev I.V."/>
            <person name="Nagy L.G."/>
            <person name="Martin F."/>
            <person name="Kauserud H."/>
        </authorList>
    </citation>
    <scope>NUCLEOTIDE SEQUENCE</scope>
    <source>
        <strain evidence="2">CBHHK002</strain>
    </source>
</reference>
<sequence>MFDPEFLIVVEEIRLANDDYIPQLRQILECQNYIMHSSRLVDEDAVNYKCRASGVSDSASYWHSHISGPPARPPAKPIKSMHSDDPDELLCVPRNARKTMDERQQHCPLASHIDLERPKPRFRCRKNAVYGVCDTAIVLLHIGYNPEYFMRLRIKEAKGIDGGETASRVVEDVVFSSRRSSSHRVTERNYLAPVLEVYMAPLYHTSGKTQQRGISWIQDVGLLKNGSDHSHHLKI</sequence>
<name>A0AAD7A9T4_9AGAR</name>
<evidence type="ECO:0000313" key="2">
    <source>
        <dbReference type="EMBL" id="KAJ7353073.1"/>
    </source>
</evidence>